<dbReference type="Proteomes" id="UP001054252">
    <property type="component" value="Unassembled WGS sequence"/>
</dbReference>
<proteinExistence type="predicted"/>
<sequence length="36" mass="3912">MSTCISVELVHPANGWELLNTGTSETLPMGINIGYY</sequence>
<dbReference type="AlphaFoldDB" id="A0AAV5KUB8"/>
<dbReference type="EMBL" id="BPVZ01000078">
    <property type="protein sequence ID" value="GKV28076.1"/>
    <property type="molecule type" value="Genomic_DNA"/>
</dbReference>
<name>A0AAV5KUB8_9ROSI</name>
<evidence type="ECO:0000313" key="1">
    <source>
        <dbReference type="EMBL" id="GKV28076.1"/>
    </source>
</evidence>
<protein>
    <submittedName>
        <fullName evidence="1">Uncharacterized protein</fullName>
    </submittedName>
</protein>
<keyword evidence="2" id="KW-1185">Reference proteome</keyword>
<accession>A0AAV5KUB8</accession>
<evidence type="ECO:0000313" key="2">
    <source>
        <dbReference type="Proteomes" id="UP001054252"/>
    </source>
</evidence>
<organism evidence="1 2">
    <name type="scientific">Rubroshorea leprosula</name>
    <dbReference type="NCBI Taxonomy" id="152421"/>
    <lineage>
        <taxon>Eukaryota</taxon>
        <taxon>Viridiplantae</taxon>
        <taxon>Streptophyta</taxon>
        <taxon>Embryophyta</taxon>
        <taxon>Tracheophyta</taxon>
        <taxon>Spermatophyta</taxon>
        <taxon>Magnoliopsida</taxon>
        <taxon>eudicotyledons</taxon>
        <taxon>Gunneridae</taxon>
        <taxon>Pentapetalae</taxon>
        <taxon>rosids</taxon>
        <taxon>malvids</taxon>
        <taxon>Malvales</taxon>
        <taxon>Dipterocarpaceae</taxon>
        <taxon>Rubroshorea</taxon>
    </lineage>
</organism>
<reference evidence="1 2" key="1">
    <citation type="journal article" date="2021" name="Commun. Biol.">
        <title>The genome of Shorea leprosula (Dipterocarpaceae) highlights the ecological relevance of drought in aseasonal tropical rainforests.</title>
        <authorList>
            <person name="Ng K.K.S."/>
            <person name="Kobayashi M.J."/>
            <person name="Fawcett J.A."/>
            <person name="Hatakeyama M."/>
            <person name="Paape T."/>
            <person name="Ng C.H."/>
            <person name="Ang C.C."/>
            <person name="Tnah L.H."/>
            <person name="Lee C.T."/>
            <person name="Nishiyama T."/>
            <person name="Sese J."/>
            <person name="O'Brien M.J."/>
            <person name="Copetti D."/>
            <person name="Mohd Noor M.I."/>
            <person name="Ong R.C."/>
            <person name="Putra M."/>
            <person name="Sireger I.Z."/>
            <person name="Indrioko S."/>
            <person name="Kosugi Y."/>
            <person name="Izuno A."/>
            <person name="Isagi Y."/>
            <person name="Lee S.L."/>
            <person name="Shimizu K.K."/>
        </authorList>
    </citation>
    <scope>NUCLEOTIDE SEQUENCE [LARGE SCALE GENOMIC DNA]</scope>
    <source>
        <strain evidence="1">214</strain>
    </source>
</reference>
<gene>
    <name evidence="1" type="ORF">SLEP1_g37171</name>
</gene>
<comment type="caution">
    <text evidence="1">The sequence shown here is derived from an EMBL/GenBank/DDBJ whole genome shotgun (WGS) entry which is preliminary data.</text>
</comment>